<dbReference type="Proteomes" id="UP000579945">
    <property type="component" value="Unassembled WGS sequence"/>
</dbReference>
<dbReference type="PANTHER" id="PTHR48079">
    <property type="entry name" value="PROTEIN YEEZ"/>
    <property type="match status" value="1"/>
</dbReference>
<feature type="domain" description="NAD-dependent epimerase/dehydratase" evidence="2">
    <location>
        <begin position="3"/>
        <end position="167"/>
    </location>
</feature>
<feature type="region of interest" description="Disordered" evidence="1">
    <location>
        <begin position="220"/>
        <end position="363"/>
    </location>
</feature>
<name>A0A7W5V3T4_9ACTN</name>
<dbReference type="InterPro" id="IPR001509">
    <property type="entry name" value="Epimerase_deHydtase"/>
</dbReference>
<dbReference type="InterPro" id="IPR051783">
    <property type="entry name" value="NAD(P)-dependent_oxidoreduct"/>
</dbReference>
<evidence type="ECO:0000313" key="4">
    <source>
        <dbReference type="Proteomes" id="UP000579945"/>
    </source>
</evidence>
<dbReference type="SUPFAM" id="SSF51735">
    <property type="entry name" value="NAD(P)-binding Rossmann-fold domains"/>
    <property type="match status" value="1"/>
</dbReference>
<keyword evidence="4" id="KW-1185">Reference proteome</keyword>
<feature type="compositionally biased region" description="Low complexity" evidence="1">
    <location>
        <begin position="220"/>
        <end position="235"/>
    </location>
</feature>
<organism evidence="3 4">
    <name type="scientific">Nonomuraea dietziae</name>
    <dbReference type="NCBI Taxonomy" id="65515"/>
    <lineage>
        <taxon>Bacteria</taxon>
        <taxon>Bacillati</taxon>
        <taxon>Actinomycetota</taxon>
        <taxon>Actinomycetes</taxon>
        <taxon>Streptosporangiales</taxon>
        <taxon>Streptosporangiaceae</taxon>
        <taxon>Nonomuraea</taxon>
    </lineage>
</organism>
<dbReference type="EMBL" id="JACIBV010000001">
    <property type="protein sequence ID" value="MBB3725074.1"/>
    <property type="molecule type" value="Genomic_DNA"/>
</dbReference>
<evidence type="ECO:0000256" key="1">
    <source>
        <dbReference type="SAM" id="MobiDB-lite"/>
    </source>
</evidence>
<dbReference type="PANTHER" id="PTHR48079:SF6">
    <property type="entry name" value="NAD(P)-BINDING DOMAIN-CONTAINING PROTEIN-RELATED"/>
    <property type="match status" value="1"/>
</dbReference>
<dbReference type="GO" id="GO:0005737">
    <property type="term" value="C:cytoplasm"/>
    <property type="evidence" value="ECO:0007669"/>
    <property type="project" value="TreeGrafter"/>
</dbReference>
<dbReference type="GO" id="GO:0004029">
    <property type="term" value="F:aldehyde dehydrogenase (NAD+) activity"/>
    <property type="evidence" value="ECO:0007669"/>
    <property type="project" value="TreeGrafter"/>
</dbReference>
<comment type="caution">
    <text evidence="3">The sequence shown here is derived from an EMBL/GenBank/DDBJ whole genome shotgun (WGS) entry which is preliminary data.</text>
</comment>
<evidence type="ECO:0000259" key="2">
    <source>
        <dbReference type="Pfam" id="PF01370"/>
    </source>
</evidence>
<reference evidence="3 4" key="1">
    <citation type="submission" date="2020-08" db="EMBL/GenBank/DDBJ databases">
        <title>Sequencing the genomes of 1000 actinobacteria strains.</title>
        <authorList>
            <person name="Klenk H.-P."/>
        </authorList>
    </citation>
    <scope>NUCLEOTIDE SEQUENCE [LARGE SCALE GENOMIC DNA]</scope>
    <source>
        <strain evidence="3 4">DSM 44320</strain>
    </source>
</reference>
<dbReference type="Gene3D" id="3.40.50.720">
    <property type="entry name" value="NAD(P)-binding Rossmann-like Domain"/>
    <property type="match status" value="1"/>
</dbReference>
<gene>
    <name evidence="3" type="ORF">FHR33_000934</name>
</gene>
<dbReference type="AlphaFoldDB" id="A0A7W5V3T4"/>
<dbReference type="InterPro" id="IPR036291">
    <property type="entry name" value="NAD(P)-bd_dom_sf"/>
</dbReference>
<feature type="compositionally biased region" description="Basic and acidic residues" evidence="1">
    <location>
        <begin position="306"/>
        <end position="319"/>
    </location>
</feature>
<feature type="compositionally biased region" description="Basic residues" evidence="1">
    <location>
        <begin position="236"/>
        <end position="248"/>
    </location>
</feature>
<evidence type="ECO:0000313" key="3">
    <source>
        <dbReference type="EMBL" id="MBB3725074.1"/>
    </source>
</evidence>
<dbReference type="Pfam" id="PF01370">
    <property type="entry name" value="Epimerase"/>
    <property type="match status" value="1"/>
</dbReference>
<sequence length="363" mass="39580">MRVIVVGASGNVGTSVLESLESEHRVTSVVGVARRRPRWSPGPKTSWHTADVADDDLTGVFEGADAVIHLAWLFQPTRDPLVTWRANVLGSMAVFRSVAQARVPALIHASSVGAYSPGLKDHAVDESWPTHGWPRAAYSREKAYVERVLDLFERDHPAIRVVRMRPAFIFKREAASEQRRLFGGPFLPGRLVHRMPLIPDIPGLRVQALHTSDAAQALPAGRRLRGLGRLQPGRRAGPRRGRAGRPVRRAPGSPLAVAGQDRRRGRLARAPHPGLTRPARDGAQPARPRHHQSPHRAGLAAPVRRRAGDARDDRGDVGRSGHGHPAPCARPPEGGVHHGGRRQTLTRRRPGDESRFAADHAGA</sequence>
<proteinExistence type="predicted"/>
<feature type="compositionally biased region" description="Basic and acidic residues" evidence="1">
    <location>
        <begin position="349"/>
        <end position="363"/>
    </location>
</feature>
<feature type="compositionally biased region" description="Basic residues" evidence="1">
    <location>
        <begin position="338"/>
        <end position="348"/>
    </location>
</feature>
<protein>
    <submittedName>
        <fullName evidence="3">Nucleoside-diphosphate-sugar epimerase</fullName>
    </submittedName>
</protein>
<accession>A0A7W5V3T4</accession>